<organism evidence="1 2">
    <name type="scientific">Limosa lapponica baueri</name>
    <dbReference type="NCBI Taxonomy" id="1758121"/>
    <lineage>
        <taxon>Eukaryota</taxon>
        <taxon>Metazoa</taxon>
        <taxon>Chordata</taxon>
        <taxon>Craniata</taxon>
        <taxon>Vertebrata</taxon>
        <taxon>Euteleostomi</taxon>
        <taxon>Archelosauria</taxon>
        <taxon>Archosauria</taxon>
        <taxon>Dinosauria</taxon>
        <taxon>Saurischia</taxon>
        <taxon>Theropoda</taxon>
        <taxon>Coelurosauria</taxon>
        <taxon>Aves</taxon>
        <taxon>Neognathae</taxon>
        <taxon>Neoaves</taxon>
        <taxon>Charadriiformes</taxon>
        <taxon>Scolopacidae</taxon>
        <taxon>Limosa</taxon>
    </lineage>
</organism>
<sequence>MGHTKNLGLGFLQDPNYLQNTCSVQEETLMDASSGILSVFSQCKAEDKNVFVGPLKAGFWGRVKSAVEEKHLSHVLLLCDSRVSLCQCRQPALRVHEDRDACPQHKGMDLLEWVQRRATKMIRGLEHLSYEERLRELELFSLEKRRLQGDLIAAFQYLKGACKKAGERLFTRACSDRTRGDGFKLEKSRFGLDIRKNIFTRRVVGHWNRLPREIVDALSLELFKNRWDGALSNMIWWEVFLSMAGGWNSMILKVPSNPNHSMIL</sequence>
<name>A0A2I0US44_LIMLA</name>
<dbReference type="Proteomes" id="UP000233556">
    <property type="component" value="Unassembled WGS sequence"/>
</dbReference>
<evidence type="ECO:0000313" key="2">
    <source>
        <dbReference type="Proteomes" id="UP000233556"/>
    </source>
</evidence>
<evidence type="ECO:0008006" key="3">
    <source>
        <dbReference type="Google" id="ProtNLM"/>
    </source>
</evidence>
<keyword evidence="2" id="KW-1185">Reference proteome</keyword>
<proteinExistence type="predicted"/>
<dbReference type="AlphaFoldDB" id="A0A2I0US44"/>
<reference evidence="2" key="2">
    <citation type="submission" date="2017-12" db="EMBL/GenBank/DDBJ databases">
        <title>Genome sequence of the Bar-tailed Godwit (Limosa lapponica baueri).</title>
        <authorList>
            <person name="Lima N.C.B."/>
            <person name="Parody-Merino A.M."/>
            <person name="Battley P.F."/>
            <person name="Fidler A.E."/>
            <person name="Prosdocimi F."/>
        </authorList>
    </citation>
    <scope>NUCLEOTIDE SEQUENCE [LARGE SCALE GENOMIC DNA]</scope>
</reference>
<protein>
    <recommendedName>
        <fullName evidence="3">Rna-directed dna polymerase from mobile element jockey-like</fullName>
    </recommendedName>
</protein>
<accession>A0A2I0US44</accession>
<dbReference type="EMBL" id="KZ505645">
    <property type="protein sequence ID" value="PKU48877.1"/>
    <property type="molecule type" value="Genomic_DNA"/>
</dbReference>
<reference evidence="2" key="1">
    <citation type="submission" date="2017-11" db="EMBL/GenBank/DDBJ databases">
        <authorList>
            <person name="Lima N.C."/>
            <person name="Parody-Merino A.M."/>
            <person name="Battley P.F."/>
            <person name="Fidler A.E."/>
            <person name="Prosdocimi F."/>
        </authorList>
    </citation>
    <scope>NUCLEOTIDE SEQUENCE [LARGE SCALE GENOMIC DNA]</scope>
</reference>
<gene>
    <name evidence="1" type="ORF">llap_848</name>
</gene>
<evidence type="ECO:0000313" key="1">
    <source>
        <dbReference type="EMBL" id="PKU48877.1"/>
    </source>
</evidence>
<dbReference type="OrthoDB" id="276744at2759"/>